<proteinExistence type="predicted"/>
<reference evidence="2" key="1">
    <citation type="journal article" date="2019" name="Int. J. Syst. Evol. Microbiol.">
        <title>The Global Catalogue of Microorganisms (GCM) 10K type strain sequencing project: providing services to taxonomists for standard genome sequencing and annotation.</title>
        <authorList>
            <consortium name="The Broad Institute Genomics Platform"/>
            <consortium name="The Broad Institute Genome Sequencing Center for Infectious Disease"/>
            <person name="Wu L."/>
            <person name="Ma J."/>
        </authorList>
    </citation>
    <scope>NUCLEOTIDE SEQUENCE [LARGE SCALE GENOMIC DNA]</scope>
    <source>
        <strain evidence="2">JCM 11483</strain>
    </source>
</reference>
<dbReference type="EMBL" id="BAAAYG010000003">
    <property type="protein sequence ID" value="GAA3281843.1"/>
    <property type="molecule type" value="Genomic_DNA"/>
</dbReference>
<comment type="caution">
    <text evidence="1">The sequence shown here is derived from an EMBL/GenBank/DDBJ whole genome shotgun (WGS) entry which is preliminary data.</text>
</comment>
<evidence type="ECO:0008006" key="3">
    <source>
        <dbReference type="Google" id="ProtNLM"/>
    </source>
</evidence>
<accession>A0ABP6R9T4</accession>
<keyword evidence="2" id="KW-1185">Reference proteome</keyword>
<name>A0ABP6R9T4_9MICC</name>
<dbReference type="RefSeq" id="WP_344718422.1">
    <property type="nucleotide sequence ID" value="NZ_BAAAYG010000003.1"/>
</dbReference>
<gene>
    <name evidence="1" type="ORF">GCM10020260_07980</name>
</gene>
<evidence type="ECO:0000313" key="2">
    <source>
        <dbReference type="Proteomes" id="UP001501736"/>
    </source>
</evidence>
<sequence length="103" mass="11531">MEHPPAAEPVIRIREPLPGEADALAGVQTTCWAETYAGRVPETFYDEAARERRRGMWDGLLASAELTEGNTRALGFYRHQGFAHDGATELDESFGPRELRMVR</sequence>
<dbReference type="Proteomes" id="UP001501736">
    <property type="component" value="Unassembled WGS sequence"/>
</dbReference>
<protein>
    <recommendedName>
        <fullName evidence="3">GNAT family N-acetyltransferase</fullName>
    </recommendedName>
</protein>
<organism evidence="1 2">
    <name type="scientific">Nesterenkonia halobia</name>
    <dbReference type="NCBI Taxonomy" id="37922"/>
    <lineage>
        <taxon>Bacteria</taxon>
        <taxon>Bacillati</taxon>
        <taxon>Actinomycetota</taxon>
        <taxon>Actinomycetes</taxon>
        <taxon>Micrococcales</taxon>
        <taxon>Micrococcaceae</taxon>
        <taxon>Nesterenkonia</taxon>
    </lineage>
</organism>
<evidence type="ECO:0000313" key="1">
    <source>
        <dbReference type="EMBL" id="GAA3281843.1"/>
    </source>
</evidence>